<dbReference type="RefSeq" id="XP_018132836.1">
    <property type="nucleotide sequence ID" value="XM_018271856.1"/>
</dbReference>
<reference evidence="2 3" key="1">
    <citation type="submission" date="2016-03" db="EMBL/GenBank/DDBJ databases">
        <title>Comparative genomics of Pseudogymnoascus destructans, the fungus causing white-nose syndrome of bats.</title>
        <authorList>
            <person name="Palmer J.M."/>
            <person name="Drees K.P."/>
            <person name="Foster J.T."/>
            <person name="Lindner D.L."/>
        </authorList>
    </citation>
    <scope>NUCLEOTIDE SEQUENCE [LARGE SCALE GENOMIC DNA]</scope>
    <source>
        <strain evidence="2 3">UAMH 10579</strain>
    </source>
</reference>
<reference evidence="3" key="2">
    <citation type="journal article" date="2018" name="Nat. Commun.">
        <title>Extreme sensitivity to ultraviolet light in the fungal pathogen causing white-nose syndrome of bats.</title>
        <authorList>
            <person name="Palmer J.M."/>
            <person name="Drees K.P."/>
            <person name="Foster J.T."/>
            <person name="Lindner D.L."/>
        </authorList>
    </citation>
    <scope>NUCLEOTIDE SEQUENCE [LARGE SCALE GENOMIC DNA]</scope>
    <source>
        <strain evidence="3">UAMH 10579</strain>
    </source>
</reference>
<protein>
    <submittedName>
        <fullName evidence="2">Uncharacterized protein</fullName>
    </submittedName>
</protein>
<evidence type="ECO:0000313" key="2">
    <source>
        <dbReference type="EMBL" id="OBT99103.1"/>
    </source>
</evidence>
<proteinExistence type="predicted"/>
<sequence length="129" mass="13334">MGKSADSDPITSSTSRSSPSYTSQALALHNGMGGPHPSATQTVQPINVAGEITDMMPYRDNPPTRSARGSSSRRRPLPESSYGSSSSSGSGSSGAATPLQYSPTVSSGHAQAQGLHMGMAWARPHHIQP</sequence>
<evidence type="ECO:0000313" key="3">
    <source>
        <dbReference type="Proteomes" id="UP000091956"/>
    </source>
</evidence>
<feature type="compositionally biased region" description="Low complexity" evidence="1">
    <location>
        <begin position="11"/>
        <end position="23"/>
    </location>
</feature>
<feature type="compositionally biased region" description="Polar residues" evidence="1">
    <location>
        <begin position="99"/>
        <end position="110"/>
    </location>
</feature>
<dbReference type="Proteomes" id="UP000091956">
    <property type="component" value="Unassembled WGS sequence"/>
</dbReference>
<feature type="region of interest" description="Disordered" evidence="1">
    <location>
        <begin position="1"/>
        <end position="129"/>
    </location>
</feature>
<dbReference type="AlphaFoldDB" id="A0A1B8GTE4"/>
<organism evidence="2 3">
    <name type="scientific">Pseudogymnoascus verrucosus</name>
    <dbReference type="NCBI Taxonomy" id="342668"/>
    <lineage>
        <taxon>Eukaryota</taxon>
        <taxon>Fungi</taxon>
        <taxon>Dikarya</taxon>
        <taxon>Ascomycota</taxon>
        <taxon>Pezizomycotina</taxon>
        <taxon>Leotiomycetes</taxon>
        <taxon>Thelebolales</taxon>
        <taxon>Thelebolaceae</taxon>
        <taxon>Pseudogymnoascus</taxon>
    </lineage>
</organism>
<dbReference type="EMBL" id="KV460214">
    <property type="protein sequence ID" value="OBT99103.1"/>
    <property type="molecule type" value="Genomic_DNA"/>
</dbReference>
<name>A0A1B8GTE4_9PEZI</name>
<dbReference type="GeneID" id="28835732"/>
<gene>
    <name evidence="2" type="ORF">VE01_02346</name>
</gene>
<feature type="compositionally biased region" description="Low complexity" evidence="1">
    <location>
        <begin position="78"/>
        <end position="94"/>
    </location>
</feature>
<keyword evidence="3" id="KW-1185">Reference proteome</keyword>
<evidence type="ECO:0000256" key="1">
    <source>
        <dbReference type="SAM" id="MobiDB-lite"/>
    </source>
</evidence>
<accession>A0A1B8GTE4</accession>
<dbReference type="OrthoDB" id="3438449at2759"/>